<evidence type="ECO:0000256" key="2">
    <source>
        <dbReference type="ARBA" id="ARBA00022989"/>
    </source>
</evidence>
<protein>
    <submittedName>
        <fullName evidence="6">Oxalate:formate antiporter</fullName>
    </submittedName>
</protein>
<feature type="transmembrane region" description="Helical" evidence="4">
    <location>
        <begin position="137"/>
        <end position="163"/>
    </location>
</feature>
<dbReference type="InterPro" id="IPR011701">
    <property type="entry name" value="MFS"/>
</dbReference>
<evidence type="ECO:0000256" key="4">
    <source>
        <dbReference type="SAM" id="Phobius"/>
    </source>
</evidence>
<evidence type="ECO:0000259" key="5">
    <source>
        <dbReference type="PROSITE" id="PS50850"/>
    </source>
</evidence>
<dbReference type="InterPro" id="IPR036259">
    <property type="entry name" value="MFS_trans_sf"/>
</dbReference>
<evidence type="ECO:0000313" key="7">
    <source>
        <dbReference type="Proteomes" id="UP000265341"/>
    </source>
</evidence>
<proteinExistence type="predicted"/>
<dbReference type="SUPFAM" id="SSF103473">
    <property type="entry name" value="MFS general substrate transporter"/>
    <property type="match status" value="1"/>
</dbReference>
<feature type="transmembrane region" description="Helical" evidence="4">
    <location>
        <begin position="169"/>
        <end position="188"/>
    </location>
</feature>
<keyword evidence="2 4" id="KW-1133">Transmembrane helix</keyword>
<keyword evidence="7" id="KW-1185">Reference proteome</keyword>
<feature type="transmembrane region" description="Helical" evidence="4">
    <location>
        <begin position="79"/>
        <end position="99"/>
    </location>
</feature>
<dbReference type="PANTHER" id="PTHR11360">
    <property type="entry name" value="MONOCARBOXYLATE TRANSPORTER"/>
    <property type="match status" value="1"/>
</dbReference>
<feature type="transmembrane region" description="Helical" evidence="4">
    <location>
        <begin position="318"/>
        <end position="339"/>
    </location>
</feature>
<dbReference type="PANTHER" id="PTHR11360:SF284">
    <property type="entry name" value="EG:103B4.3 PROTEIN-RELATED"/>
    <property type="match status" value="1"/>
</dbReference>
<feature type="transmembrane region" description="Helical" evidence="4">
    <location>
        <begin position="105"/>
        <end position="125"/>
    </location>
</feature>
<feature type="transmembrane region" description="Helical" evidence="4">
    <location>
        <begin position="351"/>
        <end position="370"/>
    </location>
</feature>
<evidence type="ECO:0000256" key="3">
    <source>
        <dbReference type="ARBA" id="ARBA00023136"/>
    </source>
</evidence>
<keyword evidence="3 4" id="KW-0472">Membrane</keyword>
<dbReference type="EMBL" id="QWLA01000047">
    <property type="protein sequence ID" value="RIH85111.1"/>
    <property type="molecule type" value="Genomic_DNA"/>
</dbReference>
<feature type="transmembrane region" description="Helical" evidence="4">
    <location>
        <begin position="262"/>
        <end position="283"/>
    </location>
</feature>
<keyword evidence="1 4" id="KW-0812">Transmembrane</keyword>
<comment type="caution">
    <text evidence="6">The sequence shown here is derived from an EMBL/GenBank/DDBJ whole genome shotgun (WGS) entry which is preliminary data.</text>
</comment>
<feature type="transmembrane region" description="Helical" evidence="4">
    <location>
        <begin position="295"/>
        <end position="312"/>
    </location>
</feature>
<reference evidence="6 7" key="1">
    <citation type="submission" date="2018-08" db="EMBL/GenBank/DDBJ databases">
        <title>Meiothermus roseus NBRC 110900 genome sequencing project.</title>
        <authorList>
            <person name="Da Costa M.S."/>
            <person name="Albuquerque L."/>
            <person name="Raposo P."/>
            <person name="Froufe H.J.C."/>
            <person name="Barroso C.S."/>
            <person name="Egas C."/>
        </authorList>
    </citation>
    <scope>NUCLEOTIDE SEQUENCE [LARGE SCALE GENOMIC DNA]</scope>
    <source>
        <strain evidence="6 7">NBRC 110900</strain>
    </source>
</reference>
<dbReference type="CDD" id="cd17355">
    <property type="entry name" value="MFS_YcxA_like"/>
    <property type="match status" value="1"/>
</dbReference>
<dbReference type="RefSeq" id="WP_119278532.1">
    <property type="nucleotide sequence ID" value="NZ_QWLA01000047.1"/>
</dbReference>
<gene>
    <name evidence="6" type="primary">oxlT</name>
    <name evidence="6" type="ORF">Mrose_02368</name>
</gene>
<organism evidence="6 7">
    <name type="scientific">Calidithermus roseus</name>
    <dbReference type="NCBI Taxonomy" id="1644118"/>
    <lineage>
        <taxon>Bacteria</taxon>
        <taxon>Thermotogati</taxon>
        <taxon>Deinococcota</taxon>
        <taxon>Deinococci</taxon>
        <taxon>Thermales</taxon>
        <taxon>Thermaceae</taxon>
        <taxon>Calidithermus</taxon>
    </lineage>
</organism>
<feature type="transmembrane region" description="Helical" evidence="4">
    <location>
        <begin position="227"/>
        <end position="250"/>
    </location>
</feature>
<feature type="transmembrane region" description="Helical" evidence="4">
    <location>
        <begin position="382"/>
        <end position="401"/>
    </location>
</feature>
<dbReference type="GO" id="GO:0022857">
    <property type="term" value="F:transmembrane transporter activity"/>
    <property type="evidence" value="ECO:0007669"/>
    <property type="project" value="InterPro"/>
</dbReference>
<evidence type="ECO:0000256" key="1">
    <source>
        <dbReference type="ARBA" id="ARBA00022692"/>
    </source>
</evidence>
<dbReference type="InterPro" id="IPR050327">
    <property type="entry name" value="Proton-linked_MCT"/>
</dbReference>
<evidence type="ECO:0000313" key="6">
    <source>
        <dbReference type="EMBL" id="RIH85111.1"/>
    </source>
</evidence>
<feature type="transmembrane region" description="Helical" evidence="4">
    <location>
        <begin position="7"/>
        <end position="27"/>
    </location>
</feature>
<dbReference type="InterPro" id="IPR020846">
    <property type="entry name" value="MFS_dom"/>
</dbReference>
<dbReference type="Gene3D" id="1.20.1250.20">
    <property type="entry name" value="MFS general substrate transporter like domains"/>
    <property type="match status" value="2"/>
</dbReference>
<name>A0A399ESD9_9DEIN</name>
<dbReference type="OrthoDB" id="182417at2"/>
<dbReference type="Proteomes" id="UP000265341">
    <property type="component" value="Unassembled WGS sequence"/>
</dbReference>
<accession>A0A399ESD9</accession>
<dbReference type="AlphaFoldDB" id="A0A399ESD9"/>
<dbReference type="PROSITE" id="PS50850">
    <property type="entry name" value="MFS"/>
    <property type="match status" value="1"/>
</dbReference>
<feature type="domain" description="Major facilitator superfamily (MFS) profile" evidence="5">
    <location>
        <begin position="12"/>
        <end position="406"/>
    </location>
</feature>
<dbReference type="Pfam" id="PF07690">
    <property type="entry name" value="MFS_1"/>
    <property type="match status" value="1"/>
</dbReference>
<sequence length="410" mass="42845">MANSNRIFYGWIVVAVAVLATLIAAGIRSVPGALLVPLEQDLGWSKTTISVAVSIGLVLFGLGGPFSGYLMDRYGPRRITLFGLLLMSLSMVGSALMTQVWQLNLIWGVVSGVGTGIVGSVLGATVANRWFIKQRGLVTGIFGGATSAGQLIFIPALVVWATGLGWREASWIMAGTALVAIVPIFVLMKDSPAEIGERPLGAAPGSAPARITADAGVMGQAVRSSTFWLLAGTFFICGATSNGLIGVHFIPYAVDCGISQGVASGMLALIGAMNFVGTIGSGWLTDRYDPRKLLCVYYVFRGLSLLLLPYAVTPETMVPFAILFGLDYIATVPPTVALVADNFGRQNVGTVYGWVFAAHQLGAAFASWAGGSVRDALGEYNLAFFAAGALAIMGGMLSLGIRRALRPAVA</sequence>
<feature type="transmembrane region" description="Helical" evidence="4">
    <location>
        <begin position="47"/>
        <end position="67"/>
    </location>
</feature>